<evidence type="ECO:0000313" key="3">
    <source>
        <dbReference type="Proteomes" id="UP001054902"/>
    </source>
</evidence>
<protein>
    <submittedName>
        <fullName evidence="2">Uncharacterized protein</fullName>
    </submittedName>
</protein>
<keyword evidence="3" id="KW-1185">Reference proteome</keyword>
<accession>A0AAD3CLN0</accession>
<dbReference type="EMBL" id="BLLK01000025">
    <property type="protein sequence ID" value="GFH47964.1"/>
    <property type="molecule type" value="Genomic_DNA"/>
</dbReference>
<name>A0AAD3CLN0_9STRA</name>
<evidence type="ECO:0000256" key="1">
    <source>
        <dbReference type="SAM" id="MobiDB-lite"/>
    </source>
</evidence>
<proteinExistence type="predicted"/>
<sequence>MPTTTETPAAADKAEVLEEAVVSADGKDTTEVKVVDTIADADVTILSPPETKAIRQQFEQEFLKSVTWNDVHVEDGILRKIFTHPIEAFRSKDLRFICSALSVKGVKNVQKHEMIVALTEKKHERLGIVAEVKPPPSIAKEVEHRKRVREEKEVEVIISANPELALKKQQVEVLKKQNAREADLHELKVKQAQAQYQNTLIDSYAKVQRSLIDAVSYFNCPPLSATMQCDFQKFIEIKRKIVDELEESTGIAGKKKSRKSEIPPLETPAKKAKTTEEEEEKEEVEAQV</sequence>
<gene>
    <name evidence="2" type="ORF">CTEN210_04440</name>
</gene>
<dbReference type="Proteomes" id="UP001054902">
    <property type="component" value="Unassembled WGS sequence"/>
</dbReference>
<feature type="region of interest" description="Disordered" evidence="1">
    <location>
        <begin position="249"/>
        <end position="288"/>
    </location>
</feature>
<evidence type="ECO:0000313" key="2">
    <source>
        <dbReference type="EMBL" id="GFH47964.1"/>
    </source>
</evidence>
<reference evidence="2 3" key="1">
    <citation type="journal article" date="2021" name="Sci. Rep.">
        <title>The genome of the diatom Chaetoceros tenuissimus carries an ancient integrated fragment of an extant virus.</title>
        <authorList>
            <person name="Hongo Y."/>
            <person name="Kimura K."/>
            <person name="Takaki Y."/>
            <person name="Yoshida Y."/>
            <person name="Baba S."/>
            <person name="Kobayashi G."/>
            <person name="Nagasaki K."/>
            <person name="Hano T."/>
            <person name="Tomaru Y."/>
        </authorList>
    </citation>
    <scope>NUCLEOTIDE SEQUENCE [LARGE SCALE GENOMIC DNA]</scope>
    <source>
        <strain evidence="2 3">NIES-3715</strain>
    </source>
</reference>
<comment type="caution">
    <text evidence="2">The sequence shown here is derived from an EMBL/GenBank/DDBJ whole genome shotgun (WGS) entry which is preliminary data.</text>
</comment>
<dbReference type="AlphaFoldDB" id="A0AAD3CLN0"/>
<organism evidence="2 3">
    <name type="scientific">Chaetoceros tenuissimus</name>
    <dbReference type="NCBI Taxonomy" id="426638"/>
    <lineage>
        <taxon>Eukaryota</taxon>
        <taxon>Sar</taxon>
        <taxon>Stramenopiles</taxon>
        <taxon>Ochrophyta</taxon>
        <taxon>Bacillariophyta</taxon>
        <taxon>Coscinodiscophyceae</taxon>
        <taxon>Chaetocerotophycidae</taxon>
        <taxon>Chaetocerotales</taxon>
        <taxon>Chaetocerotaceae</taxon>
        <taxon>Chaetoceros</taxon>
    </lineage>
</organism>
<feature type="compositionally biased region" description="Acidic residues" evidence="1">
    <location>
        <begin position="276"/>
        <end position="288"/>
    </location>
</feature>